<name>A0ABY7YPX6_9HYPH</name>
<evidence type="ECO:0000313" key="5">
    <source>
        <dbReference type="Proteomes" id="UP001220530"/>
    </source>
</evidence>
<dbReference type="Gene3D" id="3.40.50.150">
    <property type="entry name" value="Vaccinia Virus protein VP39"/>
    <property type="match status" value="1"/>
</dbReference>
<dbReference type="InterPro" id="IPR029063">
    <property type="entry name" value="SAM-dependent_MTases_sf"/>
</dbReference>
<accession>A0ABY7YPX6</accession>
<evidence type="ECO:0000256" key="1">
    <source>
        <dbReference type="ARBA" id="ARBA00005369"/>
    </source>
</evidence>
<keyword evidence="5" id="KW-1185">Reference proteome</keyword>
<gene>
    <name evidence="4" type="ORF">PSQ19_04325</name>
</gene>
<evidence type="ECO:0000256" key="2">
    <source>
        <dbReference type="ARBA" id="ARBA00013346"/>
    </source>
</evidence>
<comment type="similarity">
    <text evidence="1">Belongs to the methyltransferase superfamily. L-isoaspartyl/D-aspartyl protein methyltransferase family.</text>
</comment>
<dbReference type="PANTHER" id="PTHR11579:SF18">
    <property type="entry name" value="PROTEIN-L-ISOASPARTATE O-METHYLTRANSFERASE"/>
    <property type="match status" value="1"/>
</dbReference>
<dbReference type="PANTHER" id="PTHR11579">
    <property type="entry name" value="PROTEIN-L-ISOASPARTATE O-METHYLTRANSFERASE"/>
    <property type="match status" value="1"/>
</dbReference>
<protein>
    <recommendedName>
        <fullName evidence="2">Protein-L-isoaspartate O-methyltransferase</fullName>
    </recommendedName>
    <alternativeName>
        <fullName evidence="3">Protein L-isoaspartyl methyltransferase</fullName>
    </alternativeName>
</protein>
<evidence type="ECO:0000313" key="4">
    <source>
        <dbReference type="EMBL" id="WDR03366.1"/>
    </source>
</evidence>
<evidence type="ECO:0000256" key="3">
    <source>
        <dbReference type="ARBA" id="ARBA00030757"/>
    </source>
</evidence>
<reference evidence="4 5" key="1">
    <citation type="submission" date="2023-02" db="EMBL/GenBank/DDBJ databases">
        <title>Devosia algicola sp. nov., isolated from the phycosphere of marine algae.</title>
        <authorList>
            <person name="Kim J.M."/>
            <person name="Lee J.K."/>
            <person name="Choi B.J."/>
            <person name="Bayburt H."/>
            <person name="Jeon C.O."/>
        </authorList>
    </citation>
    <scope>NUCLEOTIDE SEQUENCE [LARGE SCALE GENOMIC DNA]</scope>
    <source>
        <strain evidence="4 5">G20-9</strain>
    </source>
</reference>
<organism evidence="4 5">
    <name type="scientific">Devosia algicola</name>
    <dbReference type="NCBI Taxonomy" id="3026418"/>
    <lineage>
        <taxon>Bacteria</taxon>
        <taxon>Pseudomonadati</taxon>
        <taxon>Pseudomonadota</taxon>
        <taxon>Alphaproteobacteria</taxon>
        <taxon>Hyphomicrobiales</taxon>
        <taxon>Devosiaceae</taxon>
        <taxon>Devosia</taxon>
    </lineage>
</organism>
<dbReference type="Pfam" id="PF01135">
    <property type="entry name" value="PCMT"/>
    <property type="match status" value="1"/>
</dbReference>
<sequence>MDELIKARKHMVDNQLRTSGITDWRILAVMSSIPRENFVPESHRVVAYSDKYLPVTIGNGPTRYLGAAAPFAKLVQLADVGPSDTVLDVGAATGYSTAVLAGLAASVTGLEIDPAMVTAANVHLSALGIDNAKVVPGPLADGVKGQYSVIVVEGMVASVPEPLLDQLADGGRLVALIANGGPAVAHIFVRTGNEVAGRAEFNANLPPLPLEPQALAFEF</sequence>
<dbReference type="Proteomes" id="UP001220530">
    <property type="component" value="Chromosome"/>
</dbReference>
<dbReference type="InterPro" id="IPR000682">
    <property type="entry name" value="PCMT"/>
</dbReference>
<dbReference type="SUPFAM" id="SSF53335">
    <property type="entry name" value="S-adenosyl-L-methionine-dependent methyltransferases"/>
    <property type="match status" value="1"/>
</dbReference>
<dbReference type="RefSeq" id="WP_282219760.1">
    <property type="nucleotide sequence ID" value="NZ_CP118246.1"/>
</dbReference>
<proteinExistence type="inferred from homology"/>
<dbReference type="CDD" id="cd02440">
    <property type="entry name" value="AdoMet_MTases"/>
    <property type="match status" value="1"/>
</dbReference>
<dbReference type="EMBL" id="CP118246">
    <property type="protein sequence ID" value="WDR03366.1"/>
    <property type="molecule type" value="Genomic_DNA"/>
</dbReference>